<evidence type="ECO:0000256" key="1">
    <source>
        <dbReference type="ARBA" id="ARBA00006479"/>
    </source>
</evidence>
<dbReference type="InterPro" id="IPR000600">
    <property type="entry name" value="ROK"/>
</dbReference>
<dbReference type="Proteomes" id="UP000460435">
    <property type="component" value="Unassembled WGS sequence"/>
</dbReference>
<comment type="caution">
    <text evidence="2">The sequence shown here is derived from an EMBL/GenBank/DDBJ whole genome shotgun (WGS) entry which is preliminary data.</text>
</comment>
<dbReference type="Gene3D" id="3.30.420.40">
    <property type="match status" value="2"/>
</dbReference>
<keyword evidence="3" id="KW-1185">Reference proteome</keyword>
<name>A0A7K3M3F7_9ACTN</name>
<accession>A0A7K3M3F7</accession>
<organism evidence="2 3">
    <name type="scientific">Phytoactinopolyspora mesophila</name>
    <dbReference type="NCBI Taxonomy" id="2650750"/>
    <lineage>
        <taxon>Bacteria</taxon>
        <taxon>Bacillati</taxon>
        <taxon>Actinomycetota</taxon>
        <taxon>Actinomycetes</taxon>
        <taxon>Jiangellales</taxon>
        <taxon>Jiangellaceae</taxon>
        <taxon>Phytoactinopolyspora</taxon>
    </lineage>
</organism>
<dbReference type="PANTHER" id="PTHR18964">
    <property type="entry name" value="ROK (REPRESSOR, ORF, KINASE) FAMILY"/>
    <property type="match status" value="1"/>
</dbReference>
<protein>
    <submittedName>
        <fullName evidence="2">ROK family protein</fullName>
    </submittedName>
</protein>
<dbReference type="AlphaFoldDB" id="A0A7K3M3F7"/>
<sequence length="303" mass="30364">MVALDVGGTWLKGAALARDGTALTSLSRSTGAADGPEAVIEHILDALVEVRDHPATGQPAAVGLAVPGIVDVAAGRAVWSENLRWKDVPIRALAEERTGLPVALMHDVRAGGLAESQVGAAAGHANVLFVPIGTGVAAAIIVDGRILDGQGMAGELGHVDVGHTEPCACGGAGCLEAIASAAAIARRYSARSGIQVTGAADVLARKQAGDPDAGEVWAQAVDALALALAIACSLLAPEVIVLGGGLAQAGPELFKPLSAGLSHRLTFQRHPRLVPATLGDRAGCIGAGMMAQALIDKRAETGG</sequence>
<dbReference type="Pfam" id="PF00480">
    <property type="entry name" value="ROK"/>
    <property type="match status" value="1"/>
</dbReference>
<evidence type="ECO:0000313" key="2">
    <source>
        <dbReference type="EMBL" id="NDL57839.1"/>
    </source>
</evidence>
<comment type="similarity">
    <text evidence="1">Belongs to the ROK (NagC/XylR) family.</text>
</comment>
<dbReference type="PANTHER" id="PTHR18964:SF149">
    <property type="entry name" value="BIFUNCTIONAL UDP-N-ACETYLGLUCOSAMINE 2-EPIMERASE_N-ACETYLMANNOSAMINE KINASE"/>
    <property type="match status" value="1"/>
</dbReference>
<gene>
    <name evidence="2" type="ORF">F7O44_12205</name>
</gene>
<dbReference type="InterPro" id="IPR043129">
    <property type="entry name" value="ATPase_NBD"/>
</dbReference>
<dbReference type="EMBL" id="WLZY01000003">
    <property type="protein sequence ID" value="NDL57839.1"/>
    <property type="molecule type" value="Genomic_DNA"/>
</dbReference>
<reference evidence="2 3" key="1">
    <citation type="submission" date="2019-11" db="EMBL/GenBank/DDBJ databases">
        <authorList>
            <person name="Li X.-J."/>
            <person name="Feng X.-M."/>
        </authorList>
    </citation>
    <scope>NUCLEOTIDE SEQUENCE [LARGE SCALE GENOMIC DNA]</scope>
    <source>
        <strain evidence="2 3">XMNu-373</strain>
    </source>
</reference>
<evidence type="ECO:0000313" key="3">
    <source>
        <dbReference type="Proteomes" id="UP000460435"/>
    </source>
</evidence>
<dbReference type="SUPFAM" id="SSF53067">
    <property type="entry name" value="Actin-like ATPase domain"/>
    <property type="match status" value="1"/>
</dbReference>
<proteinExistence type="inferred from homology"/>